<evidence type="ECO:0000256" key="6">
    <source>
        <dbReference type="ARBA" id="ARBA00022617"/>
    </source>
</evidence>
<keyword evidence="13 15" id="KW-0472">Membrane</keyword>
<feature type="domain" description="Cytochrome b/b6 N-terminal region profile" evidence="16">
    <location>
        <begin position="4"/>
        <end position="216"/>
    </location>
</feature>
<dbReference type="PIRSF" id="PIRSF038885">
    <property type="entry name" value="COB"/>
    <property type="match status" value="1"/>
</dbReference>
<evidence type="ECO:0000256" key="8">
    <source>
        <dbReference type="ARBA" id="ARBA00022692"/>
    </source>
</evidence>
<feature type="transmembrane region" description="Helical" evidence="15">
    <location>
        <begin position="117"/>
        <end position="139"/>
    </location>
</feature>
<comment type="similarity">
    <text evidence="14">Belongs to the cytochrome b family.</text>
</comment>
<evidence type="ECO:0000256" key="11">
    <source>
        <dbReference type="ARBA" id="ARBA00022989"/>
    </source>
</evidence>
<proteinExistence type="inferred from homology"/>
<feature type="transmembrane region" description="Helical" evidence="15">
    <location>
        <begin position="343"/>
        <end position="363"/>
    </location>
</feature>
<feature type="transmembrane region" description="Helical" evidence="15">
    <location>
        <begin position="81"/>
        <end position="102"/>
    </location>
</feature>
<feature type="transmembrane region" description="Helical" evidence="15">
    <location>
        <begin position="369"/>
        <end position="388"/>
    </location>
</feature>
<feature type="transmembrane region" description="Helical" evidence="15">
    <location>
        <begin position="33"/>
        <end position="60"/>
    </location>
</feature>
<evidence type="ECO:0000256" key="7">
    <source>
        <dbReference type="ARBA" id="ARBA00022660"/>
    </source>
</evidence>
<dbReference type="InterPro" id="IPR048259">
    <property type="entry name" value="Cytochrome_b_N_euk/bac"/>
</dbReference>
<dbReference type="SUPFAM" id="SSF81648">
    <property type="entry name" value="a domain/subunit of cytochrome bc1 complex (Ubiquinol-cytochrome c reductase)"/>
    <property type="match status" value="1"/>
</dbReference>
<keyword evidence="12" id="KW-0408">Iron</keyword>
<comment type="cofactor">
    <cofactor evidence="14">
        <name>heme b</name>
        <dbReference type="ChEBI" id="CHEBI:60344"/>
    </cofactor>
    <text evidence="14">Binds 2 heme groups non-covalently.</text>
</comment>
<feature type="transmembrane region" description="Helical" evidence="15">
    <location>
        <begin position="184"/>
        <end position="207"/>
    </location>
</feature>
<dbReference type="InterPro" id="IPR005797">
    <property type="entry name" value="Cyt_b/b6_N"/>
</dbReference>
<dbReference type="SUPFAM" id="SSF81342">
    <property type="entry name" value="Transmembrane di-heme cytochromes"/>
    <property type="match status" value="1"/>
</dbReference>
<organism evidence="18 19">
    <name type="scientific">Legionella dresdenensis</name>
    <dbReference type="NCBI Taxonomy" id="450200"/>
    <lineage>
        <taxon>Bacteria</taxon>
        <taxon>Pseudomonadati</taxon>
        <taxon>Pseudomonadota</taxon>
        <taxon>Gammaproteobacteria</taxon>
        <taxon>Legionellales</taxon>
        <taxon>Legionellaceae</taxon>
        <taxon>Legionella</taxon>
    </lineage>
</organism>
<evidence type="ECO:0000313" key="19">
    <source>
        <dbReference type="Proteomes" id="UP001595758"/>
    </source>
</evidence>
<dbReference type="PROSITE" id="PS51002">
    <property type="entry name" value="CYTB_NTER"/>
    <property type="match status" value="1"/>
</dbReference>
<dbReference type="PANTHER" id="PTHR19271:SF16">
    <property type="entry name" value="CYTOCHROME B"/>
    <property type="match status" value="1"/>
</dbReference>
<dbReference type="InterPro" id="IPR016174">
    <property type="entry name" value="Di-haem_cyt_TM"/>
</dbReference>
<keyword evidence="19" id="KW-1185">Reference proteome</keyword>
<evidence type="ECO:0000259" key="16">
    <source>
        <dbReference type="PROSITE" id="PS51002"/>
    </source>
</evidence>
<accession>A0ABV8CEM9</accession>
<keyword evidence="7 14" id="KW-0679">Respiratory chain</keyword>
<keyword evidence="5 14" id="KW-0813">Transport</keyword>
<evidence type="ECO:0000256" key="12">
    <source>
        <dbReference type="ARBA" id="ARBA00023004"/>
    </source>
</evidence>
<evidence type="ECO:0000256" key="3">
    <source>
        <dbReference type="ARBA" id="ARBA00011649"/>
    </source>
</evidence>
<protein>
    <recommendedName>
        <fullName evidence="4 14">Cytochrome b</fullName>
    </recommendedName>
</protein>
<dbReference type="Proteomes" id="UP001595758">
    <property type="component" value="Unassembled WGS sequence"/>
</dbReference>
<dbReference type="PANTHER" id="PTHR19271">
    <property type="entry name" value="CYTOCHROME B"/>
    <property type="match status" value="1"/>
</dbReference>
<dbReference type="CDD" id="cd00284">
    <property type="entry name" value="Cytochrome_b_N"/>
    <property type="match status" value="1"/>
</dbReference>
<dbReference type="Pfam" id="PF00032">
    <property type="entry name" value="Cytochrom_B_C"/>
    <property type="match status" value="1"/>
</dbReference>
<dbReference type="PROSITE" id="PS51003">
    <property type="entry name" value="CYTB_CTER"/>
    <property type="match status" value="1"/>
</dbReference>
<dbReference type="InterPro" id="IPR027387">
    <property type="entry name" value="Cytb/b6-like_sf"/>
</dbReference>
<keyword evidence="9" id="KW-0479">Metal-binding</keyword>
<evidence type="ECO:0000256" key="10">
    <source>
        <dbReference type="ARBA" id="ARBA00022982"/>
    </source>
</evidence>
<feature type="transmembrane region" description="Helical" evidence="15">
    <location>
        <begin position="303"/>
        <end position="323"/>
    </location>
</feature>
<name>A0ABV8CEM9_9GAMM</name>
<feature type="domain" description="Cytochrome b/b6 C-terminal region profile" evidence="17">
    <location>
        <begin position="226"/>
        <end position="399"/>
    </location>
</feature>
<dbReference type="InterPro" id="IPR036150">
    <property type="entry name" value="Cyt_b/b6_C_sf"/>
</dbReference>
<dbReference type="EMBL" id="JBHSAB010000014">
    <property type="protein sequence ID" value="MFC3908794.1"/>
    <property type="molecule type" value="Genomic_DNA"/>
</dbReference>
<evidence type="ECO:0000256" key="5">
    <source>
        <dbReference type="ARBA" id="ARBA00022448"/>
    </source>
</evidence>
<evidence type="ECO:0000256" key="9">
    <source>
        <dbReference type="ARBA" id="ARBA00022723"/>
    </source>
</evidence>
<comment type="subcellular location">
    <subcellularLocation>
        <location evidence="2">Membrane</location>
        <topology evidence="2">Multi-pass membrane protein</topology>
    </subcellularLocation>
</comment>
<sequence>MRTLIKWLDQRFPLISTWKNHFSEYYVPKNLNFLYLFGAFAMFVLFNQLITGLWLTMFYTPSTKEAFSSVEYIMRDVNYGWLFRYMHSTGASAFFIVIYLHMFRGLLYGSYQKPRELVWLLGMALFILLIAEAFCGYLLPWGQMSYWGAQVITSLFSAIPVVGDTLVAWVRGDYNVGNPTLQRFFALHVIGIPILIMILVFLHIVALRKVGSNNPEGIEINNQLDSNGKPLDGIPFHPYYTVKDLVGLAVFLIAFFAVVFFAPEMNGYFLEHANFIPANPMVTPDLIKPVWYMAPFYSMLRAIPGKFSGITTMGAAIVILLLLPWFDRSPVKSIRYKGNLSKIALAVMIICFMVLGYLGTVAMTPARLIIAQFCTFGYFGYFLLMPVYSRIEAHKIVPARITR</sequence>
<feature type="transmembrane region" description="Helical" evidence="15">
    <location>
        <begin position="151"/>
        <end position="172"/>
    </location>
</feature>
<keyword evidence="6 14" id="KW-0349">Heme</keyword>
<reference evidence="19" key="1">
    <citation type="journal article" date="2019" name="Int. J. Syst. Evol. Microbiol.">
        <title>The Global Catalogue of Microorganisms (GCM) 10K type strain sequencing project: providing services to taxonomists for standard genome sequencing and annotation.</title>
        <authorList>
            <consortium name="The Broad Institute Genomics Platform"/>
            <consortium name="The Broad Institute Genome Sequencing Center for Infectious Disease"/>
            <person name="Wu L."/>
            <person name="Ma J."/>
        </authorList>
    </citation>
    <scope>NUCLEOTIDE SEQUENCE [LARGE SCALE GENOMIC DNA]</scope>
    <source>
        <strain evidence="19">CCUG 59858</strain>
    </source>
</reference>
<feature type="transmembrane region" description="Helical" evidence="15">
    <location>
        <begin position="245"/>
        <end position="262"/>
    </location>
</feature>
<keyword evidence="10 14" id="KW-0249">Electron transport</keyword>
<dbReference type="InterPro" id="IPR005798">
    <property type="entry name" value="Cyt_b/b6_C"/>
</dbReference>
<dbReference type="RefSeq" id="WP_382342404.1">
    <property type="nucleotide sequence ID" value="NZ_JBHSAB010000014.1"/>
</dbReference>
<evidence type="ECO:0000313" key="18">
    <source>
        <dbReference type="EMBL" id="MFC3908794.1"/>
    </source>
</evidence>
<evidence type="ECO:0000256" key="13">
    <source>
        <dbReference type="ARBA" id="ARBA00023136"/>
    </source>
</evidence>
<evidence type="ECO:0000256" key="15">
    <source>
        <dbReference type="SAM" id="Phobius"/>
    </source>
</evidence>
<evidence type="ECO:0000256" key="14">
    <source>
        <dbReference type="RuleBase" id="RU003385"/>
    </source>
</evidence>
<evidence type="ECO:0000259" key="17">
    <source>
        <dbReference type="PROSITE" id="PS51003"/>
    </source>
</evidence>
<comment type="subunit">
    <text evidence="3 14">The main subunits of complex b-c1 are: cytochrome b, cytochrome c1 and the Rieske protein.</text>
</comment>
<evidence type="ECO:0000256" key="2">
    <source>
        <dbReference type="ARBA" id="ARBA00004141"/>
    </source>
</evidence>
<dbReference type="InterPro" id="IPR030689">
    <property type="entry name" value="Cytochrome_b"/>
</dbReference>
<keyword evidence="11 15" id="KW-1133">Transmembrane helix</keyword>
<gene>
    <name evidence="18" type="ORF">ACFORL_06845</name>
</gene>
<dbReference type="Pfam" id="PF00033">
    <property type="entry name" value="Cytochrome_B"/>
    <property type="match status" value="1"/>
</dbReference>
<comment type="caution">
    <text evidence="18">The sequence shown here is derived from an EMBL/GenBank/DDBJ whole genome shotgun (WGS) entry which is preliminary data.</text>
</comment>
<evidence type="ECO:0000256" key="4">
    <source>
        <dbReference type="ARBA" id="ARBA00013531"/>
    </source>
</evidence>
<keyword evidence="8 14" id="KW-0812">Transmembrane</keyword>
<evidence type="ECO:0000256" key="1">
    <source>
        <dbReference type="ARBA" id="ARBA00002444"/>
    </source>
</evidence>
<dbReference type="Gene3D" id="1.20.810.10">
    <property type="entry name" value="Cytochrome Bc1 Complex, Chain C"/>
    <property type="match status" value="1"/>
</dbReference>
<comment type="function">
    <text evidence="1 14">Component of the ubiquinol-cytochrome c reductase complex (complex III or cytochrome b-c1 complex), which is a respiratory chain that generates an electrochemical potential coupled to ATP synthesis.</text>
</comment>